<dbReference type="AlphaFoldDB" id="A0AAD2F7N9"/>
<evidence type="ECO:0000313" key="4">
    <source>
        <dbReference type="Proteomes" id="UP001190491"/>
    </source>
</evidence>
<proteinExistence type="predicted"/>
<accession>A0AAD2F7N9</accession>
<evidence type="ECO:0000313" key="1">
    <source>
        <dbReference type="EMBL" id="CAJ0856059.1"/>
    </source>
</evidence>
<evidence type="ECO:0000313" key="2">
    <source>
        <dbReference type="EMBL" id="CAJ0863784.1"/>
    </source>
</evidence>
<dbReference type="Proteomes" id="UP001189792">
    <property type="component" value="Unassembled WGS sequence"/>
</dbReference>
<reference evidence="1 3" key="1">
    <citation type="submission" date="2023-07" db="EMBL/GenBank/DDBJ databases">
        <authorList>
            <person name="Peeters C."/>
        </authorList>
    </citation>
    <scope>NUCLEOTIDE SEQUENCE</scope>
    <source>
        <strain evidence="2 3">LMG 32965</strain>
        <strain evidence="1">R-77567</strain>
    </source>
</reference>
<gene>
    <name evidence="2" type="ORF">R77564_01043</name>
    <name evidence="1" type="ORF">R77567_01059</name>
</gene>
<keyword evidence="3" id="KW-1185">Reference proteome</keyword>
<evidence type="ECO:0000313" key="3">
    <source>
        <dbReference type="Proteomes" id="UP001189792"/>
    </source>
</evidence>
<protein>
    <submittedName>
        <fullName evidence="1">Uncharacterized protein</fullName>
    </submittedName>
</protein>
<organism evidence="1 4">
    <name type="scientific">Ralstonia flatus</name>
    <dbReference type="NCBI Taxonomy" id="3058601"/>
    <lineage>
        <taxon>Bacteria</taxon>
        <taxon>Pseudomonadati</taxon>
        <taxon>Pseudomonadota</taxon>
        <taxon>Betaproteobacteria</taxon>
        <taxon>Burkholderiales</taxon>
        <taxon>Burkholderiaceae</taxon>
        <taxon>Ralstonia</taxon>
    </lineage>
</organism>
<dbReference type="EMBL" id="CAUDKO010000002">
    <property type="protein sequence ID" value="CAJ0856059.1"/>
    <property type="molecule type" value="Genomic_DNA"/>
</dbReference>
<dbReference type="Proteomes" id="UP001190491">
    <property type="component" value="Unassembled WGS sequence"/>
</dbReference>
<name>A0AAD2F7N9_9RALS</name>
<comment type="caution">
    <text evidence="1">The sequence shown here is derived from an EMBL/GenBank/DDBJ whole genome shotgun (WGS) entry which is preliminary data.</text>
</comment>
<dbReference type="EMBL" id="CAUDLI010000002">
    <property type="protein sequence ID" value="CAJ0863784.1"/>
    <property type="molecule type" value="Genomic_DNA"/>
</dbReference>
<sequence>MARDRGSVNRHSPWRPSARALTDFARASVQISDLIKAGMQNGWNGARIAGRVGGGAGLGRSQDALGRLQPQGPAPLKSNTVVTMLHPLSLFWPRSNAALIPFLQIS</sequence>